<reference evidence="1 2" key="1">
    <citation type="submission" date="2017-03" db="EMBL/GenBank/DDBJ databases">
        <authorList>
            <person name="Afonso C.L."/>
            <person name="Miller P.J."/>
            <person name="Scott M.A."/>
            <person name="Spackman E."/>
            <person name="Goraichik I."/>
            <person name="Dimitrov K.M."/>
            <person name="Suarez D.L."/>
            <person name="Swayne D.E."/>
        </authorList>
    </citation>
    <scope>NUCLEOTIDE SEQUENCE [LARGE SCALE GENOMIC DNA]</scope>
    <source>
        <strain evidence="1">Genome sequencing of Nitrospira japonica strain NJ11</strain>
    </source>
</reference>
<organism evidence="1 2">
    <name type="scientific">Nitrospira japonica</name>
    <dbReference type="NCBI Taxonomy" id="1325564"/>
    <lineage>
        <taxon>Bacteria</taxon>
        <taxon>Pseudomonadati</taxon>
        <taxon>Nitrospirota</taxon>
        <taxon>Nitrospiria</taxon>
        <taxon>Nitrospirales</taxon>
        <taxon>Nitrospiraceae</taxon>
        <taxon>Nitrospira</taxon>
    </lineage>
</organism>
<sequence>MANREEKVDARSLFLAAPGRSPEITESADAYGWLVGSWELDIRVYWATDVSAKGLKGEAHFGWALEGRAIQDVWIMPRVAERTSNQDKHMNMYGTTLRVWDASIQAWRITWINPAGDHREEQIGRWSGKDFVQLGVRSDGTPTRWMFTNIMPNSFRWTGEALKPDGTTWTLEGDFRVTRMR</sequence>
<dbReference type="Proteomes" id="UP000192042">
    <property type="component" value="Chromosome I"/>
</dbReference>
<dbReference type="KEGG" id="nja:NSJP_3274"/>
<accession>A0A1W1I934</accession>
<dbReference type="EMBL" id="LT828648">
    <property type="protein sequence ID" value="SLM49441.1"/>
    <property type="molecule type" value="Genomic_DNA"/>
</dbReference>
<dbReference type="OrthoDB" id="9814791at2"/>
<proteinExistence type="predicted"/>
<dbReference type="RefSeq" id="WP_080887660.1">
    <property type="nucleotide sequence ID" value="NZ_LT828648.1"/>
</dbReference>
<dbReference type="STRING" id="1325564.NSJP_3274"/>
<keyword evidence="2" id="KW-1185">Reference proteome</keyword>
<evidence type="ECO:0000313" key="1">
    <source>
        <dbReference type="EMBL" id="SLM49441.1"/>
    </source>
</evidence>
<name>A0A1W1I934_9BACT</name>
<evidence type="ECO:0000313" key="2">
    <source>
        <dbReference type="Proteomes" id="UP000192042"/>
    </source>
</evidence>
<protein>
    <submittedName>
        <fullName evidence="1">Uncharacterized protein</fullName>
    </submittedName>
</protein>
<dbReference type="AlphaFoldDB" id="A0A1W1I934"/>
<gene>
    <name evidence="1" type="ORF">NSJP_3274</name>
</gene>